<dbReference type="EMBL" id="DAASAS010000051">
    <property type="protein sequence ID" value="HAE4734907.1"/>
    <property type="molecule type" value="Genomic_DNA"/>
</dbReference>
<dbReference type="AlphaFoldDB" id="A0A731TM45"/>
<gene>
    <name evidence="1" type="ORF">GND13_004344</name>
</gene>
<proteinExistence type="predicted"/>
<organism evidence="1">
    <name type="scientific">Salmonella enterica subsp. VII serovar 40:z4,z24:[z39]</name>
    <dbReference type="NCBI Taxonomy" id="1967625"/>
    <lineage>
        <taxon>Bacteria</taxon>
        <taxon>Pseudomonadati</taxon>
        <taxon>Pseudomonadota</taxon>
        <taxon>Gammaproteobacteria</taxon>
        <taxon>Enterobacterales</taxon>
        <taxon>Enterobacteriaceae</taxon>
        <taxon>Salmonella</taxon>
    </lineage>
</organism>
<protein>
    <submittedName>
        <fullName evidence="1">IS66 family insertion sequence element accessory protein TnpB</fullName>
    </submittedName>
</protein>
<accession>A0A731TM45</accession>
<evidence type="ECO:0000313" key="1">
    <source>
        <dbReference type="EMBL" id="HAE4734907.1"/>
    </source>
</evidence>
<comment type="caution">
    <text evidence="1">The sequence shown here is derived from an EMBL/GenBank/DDBJ whole genome shotgun (WGS) entry which is preliminary data.</text>
</comment>
<reference evidence="1" key="1">
    <citation type="journal article" date="2018" name="Genome Biol.">
        <title>SKESA: strategic k-mer extension for scrupulous assemblies.</title>
        <authorList>
            <person name="Souvorov A."/>
            <person name="Agarwala R."/>
            <person name="Lipman D.J."/>
        </authorList>
    </citation>
    <scope>NUCLEOTIDE SEQUENCE</scope>
    <source>
        <strain evidence="1">5039-68</strain>
    </source>
</reference>
<sequence length="34" mass="4087">MKHRAWITEALRLHFEEHLFRVEAGRRLGVPKTT</sequence>
<feature type="non-terminal residue" evidence="1">
    <location>
        <position position="34"/>
    </location>
</feature>
<name>A0A731TM45_SALEE</name>
<reference evidence="1" key="2">
    <citation type="submission" date="2018-07" db="EMBL/GenBank/DDBJ databases">
        <authorList>
            <consortium name="NCBI Pathogen Detection Project"/>
        </authorList>
    </citation>
    <scope>NUCLEOTIDE SEQUENCE</scope>
    <source>
        <strain evidence="1">5039-68</strain>
    </source>
</reference>